<dbReference type="KEGG" id="panc:E2636_03910"/>
<keyword evidence="1" id="KW-0812">Transmembrane</keyword>
<feature type="transmembrane region" description="Helical" evidence="1">
    <location>
        <begin position="31"/>
        <end position="54"/>
    </location>
</feature>
<evidence type="ECO:0000313" key="4">
    <source>
        <dbReference type="Proteomes" id="UP000294292"/>
    </source>
</evidence>
<keyword evidence="4" id="KW-1185">Reference proteome</keyword>
<evidence type="ECO:0000256" key="1">
    <source>
        <dbReference type="SAM" id="Phobius"/>
    </source>
</evidence>
<name>A0A4P6ZY09_9BACL</name>
<feature type="domain" description="DUF4395" evidence="2">
    <location>
        <begin position="4"/>
        <end position="129"/>
    </location>
</feature>
<protein>
    <submittedName>
        <fullName evidence="3">DUF4395 domain-containing protein</fullName>
    </submittedName>
</protein>
<organism evidence="3 4">
    <name type="scientific">Paenisporosarcina antarctica</name>
    <dbReference type="NCBI Taxonomy" id="417367"/>
    <lineage>
        <taxon>Bacteria</taxon>
        <taxon>Bacillati</taxon>
        <taxon>Bacillota</taxon>
        <taxon>Bacilli</taxon>
        <taxon>Bacillales</taxon>
        <taxon>Caryophanaceae</taxon>
        <taxon>Paenisporosarcina</taxon>
    </lineage>
</organism>
<dbReference type="InterPro" id="IPR025508">
    <property type="entry name" value="DUF4395"/>
</dbReference>
<feature type="transmembrane region" description="Helical" evidence="1">
    <location>
        <begin position="101"/>
        <end position="125"/>
    </location>
</feature>
<accession>A0A4P6ZY09</accession>
<dbReference type="InterPro" id="IPR016942">
    <property type="entry name" value="UCP030042"/>
</dbReference>
<keyword evidence="1" id="KW-0472">Membrane</keyword>
<dbReference type="AlphaFoldDB" id="A0A4P6ZY09"/>
<dbReference type="RefSeq" id="WP_134209080.1">
    <property type="nucleotide sequence ID" value="NZ_CP038015.1"/>
</dbReference>
<evidence type="ECO:0000259" key="2">
    <source>
        <dbReference type="Pfam" id="PF14340"/>
    </source>
</evidence>
<sequence length="140" mass="15919">MKTIPKPLVLANQWTIVLSVVIALITQTAWILLVPLVSCILSLFTGFHPILAIVKRFLTKPVNLYVQEDYIQLKFNQWLAVGFLLIACIGFLMNWTLLFNVATIMVGIAALLAILGFCIGCVMRFQYQQWIYRRKKSSAL</sequence>
<gene>
    <name evidence="3" type="ORF">E2636_03910</name>
</gene>
<feature type="transmembrane region" description="Helical" evidence="1">
    <location>
        <begin position="7"/>
        <end position="25"/>
    </location>
</feature>
<feature type="transmembrane region" description="Helical" evidence="1">
    <location>
        <begin position="75"/>
        <end position="95"/>
    </location>
</feature>
<dbReference type="Pfam" id="PF14340">
    <property type="entry name" value="DUF4395"/>
    <property type="match status" value="1"/>
</dbReference>
<reference evidence="3 4" key="1">
    <citation type="submission" date="2019-03" db="EMBL/GenBank/DDBJ databases">
        <title>Complete genome sequence of Paenisporosarcina antarctica CGMCC 1.6503T.</title>
        <authorList>
            <person name="Rong J.-C."/>
            <person name="Chi N.-Y."/>
            <person name="Zhang Q.-F."/>
        </authorList>
    </citation>
    <scope>NUCLEOTIDE SEQUENCE [LARGE SCALE GENOMIC DNA]</scope>
    <source>
        <strain evidence="3 4">CGMCC 1.6503</strain>
    </source>
</reference>
<dbReference type="Proteomes" id="UP000294292">
    <property type="component" value="Chromosome"/>
</dbReference>
<dbReference type="OrthoDB" id="2376580at2"/>
<dbReference type="EMBL" id="CP038015">
    <property type="protein sequence ID" value="QBP40346.1"/>
    <property type="molecule type" value="Genomic_DNA"/>
</dbReference>
<evidence type="ECO:0000313" key="3">
    <source>
        <dbReference type="EMBL" id="QBP40346.1"/>
    </source>
</evidence>
<dbReference type="PIRSF" id="PIRSF030042">
    <property type="entry name" value="UCP030042"/>
    <property type="match status" value="1"/>
</dbReference>
<keyword evidence="1" id="KW-1133">Transmembrane helix</keyword>
<proteinExistence type="predicted"/>